<keyword evidence="1" id="KW-1133">Transmembrane helix</keyword>
<evidence type="ECO:0000256" key="1">
    <source>
        <dbReference type="SAM" id="Phobius"/>
    </source>
</evidence>
<proteinExistence type="predicted"/>
<keyword evidence="1" id="KW-0812">Transmembrane</keyword>
<evidence type="ECO:0000313" key="2">
    <source>
        <dbReference type="EMBL" id="MPL88611.1"/>
    </source>
</evidence>
<keyword evidence="1" id="KW-0472">Membrane</keyword>
<name>A0A644VBI2_9ZZZZ</name>
<feature type="transmembrane region" description="Helical" evidence="1">
    <location>
        <begin position="9"/>
        <end position="28"/>
    </location>
</feature>
<accession>A0A644VBI2</accession>
<protein>
    <submittedName>
        <fullName evidence="2">Uncharacterized protein</fullName>
    </submittedName>
</protein>
<comment type="caution">
    <text evidence="2">The sequence shown here is derived from an EMBL/GenBank/DDBJ whole genome shotgun (WGS) entry which is preliminary data.</text>
</comment>
<gene>
    <name evidence="2" type="ORF">SDC9_34637</name>
</gene>
<dbReference type="EMBL" id="VSSQ01000261">
    <property type="protein sequence ID" value="MPL88611.1"/>
    <property type="molecule type" value="Genomic_DNA"/>
</dbReference>
<sequence length="55" mass="5674">MEPIPLPHFLLLICAVILAAGVTLWMAAKAGVPLAALAIALLCAAALVRLIARVE</sequence>
<organism evidence="2">
    <name type="scientific">bioreactor metagenome</name>
    <dbReference type="NCBI Taxonomy" id="1076179"/>
    <lineage>
        <taxon>unclassified sequences</taxon>
        <taxon>metagenomes</taxon>
        <taxon>ecological metagenomes</taxon>
    </lineage>
</organism>
<dbReference type="AlphaFoldDB" id="A0A644VBI2"/>
<feature type="transmembrane region" description="Helical" evidence="1">
    <location>
        <begin position="34"/>
        <end position="52"/>
    </location>
</feature>
<reference evidence="2" key="1">
    <citation type="submission" date="2019-08" db="EMBL/GenBank/DDBJ databases">
        <authorList>
            <person name="Kucharzyk K."/>
            <person name="Murdoch R.W."/>
            <person name="Higgins S."/>
            <person name="Loffler F."/>
        </authorList>
    </citation>
    <scope>NUCLEOTIDE SEQUENCE</scope>
</reference>